<evidence type="ECO:0000259" key="4">
    <source>
        <dbReference type="PROSITE" id="PS51782"/>
    </source>
</evidence>
<evidence type="ECO:0000313" key="5">
    <source>
        <dbReference type="EMBL" id="MBA9085955.1"/>
    </source>
</evidence>
<name>A0A7W3XRY1_9BACL</name>
<dbReference type="Gene3D" id="2.20.230.10">
    <property type="entry name" value="Resuscitation-promoting factor rpfb"/>
    <property type="match status" value="1"/>
</dbReference>
<evidence type="ECO:0000313" key="6">
    <source>
        <dbReference type="Proteomes" id="UP000567067"/>
    </source>
</evidence>
<dbReference type="InterPro" id="IPR036779">
    <property type="entry name" value="LysM_dom_sf"/>
</dbReference>
<dbReference type="InterPro" id="IPR016047">
    <property type="entry name" value="M23ase_b-sheet_dom"/>
</dbReference>
<keyword evidence="1" id="KW-0732">Signal</keyword>
<evidence type="ECO:0000256" key="2">
    <source>
        <dbReference type="SAM" id="Phobius"/>
    </source>
</evidence>
<evidence type="ECO:0000259" key="3">
    <source>
        <dbReference type="PROSITE" id="PS51109"/>
    </source>
</evidence>
<dbReference type="Gene3D" id="2.70.70.10">
    <property type="entry name" value="Glucose Permease (Domain IIA)"/>
    <property type="match status" value="1"/>
</dbReference>
<reference evidence="5 6" key="1">
    <citation type="submission" date="2020-08" db="EMBL/GenBank/DDBJ databases">
        <title>Genomic Encyclopedia of Type Strains, Phase III (KMG-III): the genomes of soil and plant-associated and newly described type strains.</title>
        <authorList>
            <person name="Whitman W."/>
        </authorList>
    </citation>
    <scope>NUCLEOTIDE SEQUENCE [LARGE SCALE GENOMIC DNA]</scope>
    <source>
        <strain evidence="5 6">CECT 8693</strain>
    </source>
</reference>
<proteinExistence type="predicted"/>
<accession>A0A7W3XRY1</accession>
<dbReference type="InterPro" id="IPR011098">
    <property type="entry name" value="G5_dom"/>
</dbReference>
<organism evidence="5 6">
    <name type="scientific">Fontibacillus solani</name>
    <dbReference type="NCBI Taxonomy" id="1572857"/>
    <lineage>
        <taxon>Bacteria</taxon>
        <taxon>Bacillati</taxon>
        <taxon>Bacillota</taxon>
        <taxon>Bacilli</taxon>
        <taxon>Bacillales</taxon>
        <taxon>Paenibacillaceae</taxon>
        <taxon>Fontibacillus</taxon>
    </lineage>
</organism>
<dbReference type="InterPro" id="IPR018392">
    <property type="entry name" value="LysM"/>
</dbReference>
<feature type="domain" description="LysM" evidence="4">
    <location>
        <begin position="269"/>
        <end position="313"/>
    </location>
</feature>
<dbReference type="Pfam" id="PF07501">
    <property type="entry name" value="G5"/>
    <property type="match status" value="1"/>
</dbReference>
<dbReference type="Pfam" id="PF01476">
    <property type="entry name" value="LysM"/>
    <property type="match status" value="1"/>
</dbReference>
<dbReference type="PROSITE" id="PS51782">
    <property type="entry name" value="LYSM"/>
    <property type="match status" value="1"/>
</dbReference>
<sequence length="526" mass="57757">MKGFKERWNLLRRGGYYRAQENHGRPENDQQVSKLNIMKKVRESISRSSLTRTKRIVIGSIAGLFIVGSAYLTGRHYVDANTMPYYRVFIGDQEIGSIKNLNDLNALYTKKEQEYKQKYPDVEMAVHTEGVTTVQEKKYKAEVNSEETLDKVYSMLTGYAKGVELHVDGKVIGIVKDQATADAVLEQLKNKYTPATTASKGIVSKIKRTGGLGKNSSSTSGTGKGNNVELESVKFNEEIAKVGVDTDPNKVMDVDAAVERILAGDEAAITYEVREGDTISSIAKRFSITQKELYANNPEVKELTLQIGTLISVKAVQPSITVRTVERVTEEIVTEPQVIIRKSESMRAGEAKVIAQGQSGLKTMEYRLTKENGEVVAEEWLGQEVTKASQPKIVLKGTKVVLGEGSGDFAWPVSGAAMSSSYGQRWGRTHKGIDLVSSNRSILASDDGVVTFAGTKSGYGNCIIIDHNNGYQTLYGHLSKISVEKGEIIEKGSKIGVMGNTGRSTGTHLHFEIHKNGSIQNPMKYL</sequence>
<keyword evidence="2" id="KW-1133">Transmembrane helix</keyword>
<dbReference type="EMBL" id="JACJIP010000014">
    <property type="protein sequence ID" value="MBA9085955.1"/>
    <property type="molecule type" value="Genomic_DNA"/>
</dbReference>
<dbReference type="CDD" id="cd00118">
    <property type="entry name" value="LysM"/>
    <property type="match status" value="1"/>
</dbReference>
<keyword evidence="2" id="KW-0812">Transmembrane</keyword>
<dbReference type="GO" id="GO:0004222">
    <property type="term" value="F:metalloendopeptidase activity"/>
    <property type="evidence" value="ECO:0007669"/>
    <property type="project" value="TreeGrafter"/>
</dbReference>
<dbReference type="PANTHER" id="PTHR21666">
    <property type="entry name" value="PEPTIDASE-RELATED"/>
    <property type="match status" value="1"/>
</dbReference>
<dbReference type="RefSeq" id="WP_182535797.1">
    <property type="nucleotide sequence ID" value="NZ_JACJIP010000014.1"/>
</dbReference>
<dbReference type="Gene3D" id="3.10.350.10">
    <property type="entry name" value="LysM domain"/>
    <property type="match status" value="1"/>
</dbReference>
<dbReference type="Proteomes" id="UP000567067">
    <property type="component" value="Unassembled WGS sequence"/>
</dbReference>
<feature type="transmembrane region" description="Helical" evidence="2">
    <location>
        <begin position="56"/>
        <end position="74"/>
    </location>
</feature>
<dbReference type="InterPro" id="IPR011055">
    <property type="entry name" value="Dup_hybrid_motif"/>
</dbReference>
<dbReference type="PROSITE" id="PS51109">
    <property type="entry name" value="G5"/>
    <property type="match status" value="1"/>
</dbReference>
<dbReference type="SMART" id="SM01208">
    <property type="entry name" value="G5"/>
    <property type="match status" value="1"/>
</dbReference>
<dbReference type="InterPro" id="IPR050570">
    <property type="entry name" value="Cell_wall_metabolism_enzyme"/>
</dbReference>
<gene>
    <name evidence="5" type="ORF">FHR92_002427</name>
</gene>
<dbReference type="AlphaFoldDB" id="A0A7W3XRY1"/>
<dbReference type="PANTHER" id="PTHR21666:SF270">
    <property type="entry name" value="MUREIN HYDROLASE ACTIVATOR ENVC"/>
    <property type="match status" value="1"/>
</dbReference>
<dbReference type="SUPFAM" id="SSF51261">
    <property type="entry name" value="Duplicated hybrid motif"/>
    <property type="match status" value="1"/>
</dbReference>
<keyword evidence="5" id="KW-0378">Hydrolase</keyword>
<evidence type="ECO:0000256" key="1">
    <source>
        <dbReference type="ARBA" id="ARBA00022729"/>
    </source>
</evidence>
<dbReference type="CDD" id="cd12797">
    <property type="entry name" value="M23_peptidase"/>
    <property type="match status" value="1"/>
</dbReference>
<keyword evidence="2" id="KW-0472">Membrane</keyword>
<dbReference type="Pfam" id="PF01551">
    <property type="entry name" value="Peptidase_M23"/>
    <property type="match status" value="1"/>
</dbReference>
<dbReference type="SMART" id="SM00257">
    <property type="entry name" value="LysM"/>
    <property type="match status" value="1"/>
</dbReference>
<keyword evidence="6" id="KW-1185">Reference proteome</keyword>
<protein>
    <submittedName>
        <fullName evidence="5">Murein DD-endopeptidase MepM/ murein hydrolase activator NlpD</fullName>
    </submittedName>
</protein>
<feature type="domain" description="G5" evidence="3">
    <location>
        <begin position="319"/>
        <end position="400"/>
    </location>
</feature>
<comment type="caution">
    <text evidence="5">The sequence shown here is derived from an EMBL/GenBank/DDBJ whole genome shotgun (WGS) entry which is preliminary data.</text>
</comment>